<feature type="signal peptide" evidence="6">
    <location>
        <begin position="1"/>
        <end position="20"/>
    </location>
</feature>
<accession>A0A4Q5LN50</accession>
<evidence type="ECO:0000256" key="5">
    <source>
        <dbReference type="ARBA" id="ARBA00023295"/>
    </source>
</evidence>
<dbReference type="RefSeq" id="WP_129877475.1">
    <property type="nucleotide sequence ID" value="NZ_SEWG01000005.1"/>
</dbReference>
<evidence type="ECO:0000259" key="7">
    <source>
        <dbReference type="Pfam" id="PF10566"/>
    </source>
</evidence>
<dbReference type="Proteomes" id="UP000293331">
    <property type="component" value="Unassembled WGS sequence"/>
</dbReference>
<dbReference type="Pfam" id="PF10566">
    <property type="entry name" value="Glyco_hydro_97"/>
    <property type="match status" value="1"/>
</dbReference>
<evidence type="ECO:0000256" key="2">
    <source>
        <dbReference type="ARBA" id="ARBA00011245"/>
    </source>
</evidence>
<dbReference type="InterPro" id="IPR029486">
    <property type="entry name" value="GH97_N"/>
</dbReference>
<dbReference type="GO" id="GO:0016798">
    <property type="term" value="F:hydrolase activity, acting on glycosyl bonds"/>
    <property type="evidence" value="ECO:0007669"/>
    <property type="project" value="UniProtKB-KW"/>
</dbReference>
<evidence type="ECO:0000256" key="6">
    <source>
        <dbReference type="SAM" id="SignalP"/>
    </source>
</evidence>
<evidence type="ECO:0000256" key="3">
    <source>
        <dbReference type="ARBA" id="ARBA00022801"/>
    </source>
</evidence>
<dbReference type="Gene3D" id="2.70.98.10">
    <property type="match status" value="1"/>
</dbReference>
<name>A0A4Q5LN50_9SPHI</name>
<keyword evidence="6" id="KW-0732">Signal</keyword>
<feature type="domain" description="Glycosyl-hydrolase 97 C-terminal oligomerisation" evidence="9">
    <location>
        <begin position="554"/>
        <end position="650"/>
    </location>
</feature>
<keyword evidence="11" id="KW-1185">Reference proteome</keyword>
<dbReference type="PANTHER" id="PTHR35803:SF2">
    <property type="entry name" value="RETAINING ALPHA-GALACTOSIDASE"/>
    <property type="match status" value="1"/>
</dbReference>
<evidence type="ECO:0000259" key="8">
    <source>
        <dbReference type="Pfam" id="PF14508"/>
    </source>
</evidence>
<dbReference type="InterPro" id="IPR017853">
    <property type="entry name" value="GH"/>
</dbReference>
<reference evidence="10 11" key="1">
    <citation type="submission" date="2019-02" db="EMBL/GenBank/DDBJ databases">
        <title>Bacterial novel species Mucilaginibacter sp. 17JY9-4 isolated from soil.</title>
        <authorList>
            <person name="Jung H.-Y."/>
        </authorList>
    </citation>
    <scope>NUCLEOTIDE SEQUENCE [LARGE SCALE GENOMIC DNA]</scope>
    <source>
        <strain evidence="10 11">17JY9-4</strain>
    </source>
</reference>
<dbReference type="Pfam" id="PF14508">
    <property type="entry name" value="GH97_N"/>
    <property type="match status" value="1"/>
</dbReference>
<evidence type="ECO:0000259" key="9">
    <source>
        <dbReference type="Pfam" id="PF14509"/>
    </source>
</evidence>
<gene>
    <name evidence="10" type="ORF">EWM62_14990</name>
</gene>
<organism evidence="10 11">
    <name type="scientific">Mucilaginibacter terrigena</name>
    <dbReference type="NCBI Taxonomy" id="2492395"/>
    <lineage>
        <taxon>Bacteria</taxon>
        <taxon>Pseudomonadati</taxon>
        <taxon>Bacteroidota</taxon>
        <taxon>Sphingobacteriia</taxon>
        <taxon>Sphingobacteriales</taxon>
        <taxon>Sphingobacteriaceae</taxon>
        <taxon>Mucilaginibacter</taxon>
    </lineage>
</organism>
<evidence type="ECO:0000313" key="11">
    <source>
        <dbReference type="Proteomes" id="UP000293331"/>
    </source>
</evidence>
<protein>
    <submittedName>
        <fullName evidence="10">Glycoside hydrolase family 97 protein</fullName>
    </submittedName>
</protein>
<proteinExistence type="predicted"/>
<dbReference type="InterPro" id="IPR013785">
    <property type="entry name" value="Aldolase_TIM"/>
</dbReference>
<comment type="subunit">
    <text evidence="2">Monomer.</text>
</comment>
<keyword evidence="5" id="KW-0326">Glycosidase</keyword>
<dbReference type="PANTHER" id="PTHR35803">
    <property type="entry name" value="GLUCAN 1,4-ALPHA-GLUCOSIDASE SUSB-RELATED"/>
    <property type="match status" value="1"/>
</dbReference>
<dbReference type="OrthoDB" id="57532at2"/>
<dbReference type="Gene3D" id="2.60.40.1180">
    <property type="entry name" value="Golgi alpha-mannosidase II"/>
    <property type="match status" value="1"/>
</dbReference>
<evidence type="ECO:0000256" key="4">
    <source>
        <dbReference type="ARBA" id="ARBA00022837"/>
    </source>
</evidence>
<feature type="domain" description="Glycosyl-hydrolase 97 N-terminal" evidence="8">
    <location>
        <begin position="25"/>
        <end position="282"/>
    </location>
</feature>
<comment type="cofactor">
    <cofactor evidence="1">
        <name>Ca(2+)</name>
        <dbReference type="ChEBI" id="CHEBI:29108"/>
    </cofactor>
</comment>
<dbReference type="InterPro" id="IPR014718">
    <property type="entry name" value="GH-type_carb-bd"/>
</dbReference>
<evidence type="ECO:0000313" key="10">
    <source>
        <dbReference type="EMBL" id="RYU89616.1"/>
    </source>
</evidence>
<dbReference type="EMBL" id="SEWG01000005">
    <property type="protein sequence ID" value="RYU89616.1"/>
    <property type="molecule type" value="Genomic_DNA"/>
</dbReference>
<dbReference type="InterPro" id="IPR029483">
    <property type="entry name" value="GH97_C"/>
</dbReference>
<feature type="chain" id="PRO_5020986856" evidence="6">
    <location>
        <begin position="21"/>
        <end position="653"/>
    </location>
</feature>
<dbReference type="InterPro" id="IPR019563">
    <property type="entry name" value="GH97_catalytic"/>
</dbReference>
<comment type="caution">
    <text evidence="10">The sequence shown here is derived from an EMBL/GenBank/DDBJ whole genome shotgun (WGS) entry which is preliminary data.</text>
</comment>
<dbReference type="InterPro" id="IPR013780">
    <property type="entry name" value="Glyco_hydro_b"/>
</dbReference>
<dbReference type="Gene3D" id="3.20.20.70">
    <property type="entry name" value="Aldolase class I"/>
    <property type="match status" value="1"/>
</dbReference>
<dbReference type="SUPFAM" id="SSF51445">
    <property type="entry name" value="(Trans)glycosidases"/>
    <property type="match status" value="1"/>
</dbReference>
<keyword evidence="4" id="KW-0106">Calcium</keyword>
<feature type="domain" description="Glycosyl-hydrolase 97 catalytic" evidence="7">
    <location>
        <begin position="300"/>
        <end position="455"/>
    </location>
</feature>
<evidence type="ECO:0000256" key="1">
    <source>
        <dbReference type="ARBA" id="ARBA00001913"/>
    </source>
</evidence>
<dbReference type="InterPro" id="IPR052720">
    <property type="entry name" value="Glycosyl_hydrolase_97"/>
</dbReference>
<sequence>MKKYLSVLIILIAFVCPVAAQQFTVSSPDGNMVVKLAVGDSLAYSVSYKNTMVIMPSAISMKLDNMILGVAAKIRHIEKLTVDKVIHPLNGKQAALADNYTQLTLSFEGNYKLLLRAYNEGIAYRFITDFSQPVKVYNEQATFNLNNTAGAIMAETDNYTAWELPYVQHSAISQIKEGTRAITPALFSYNDKIKVIIAEADLFDYPGMYIQKKNGNIRGEWAAYPEFAKMGSWGDFVSVVQTRTNYIAQTDGRRSYPWRVVMATDDDKTLLTNQLVYKLSTPSVIKDTGWIKPGKAAWEWWHDALLPGAPIPSGMDHRSTQLYNYYVDFAAKNKLEYVLIDAGWSDNYDVRKPTGRSDIRAIIKHAKDKNVGVFVWCVASSILKDLDASLDYIKDIGAAGFKVDFFDRDDQQAIGWYELIAKKAAERHLMVDFHGCSKPTGMDRTYPNIINYEAVRGQECSKWDYTTNPLHHTIIPFIRMLAGPMDYTPGSMRNSSKSSFKPIAEGLPSTQGTRCHELAMFVVFDQPVGVLCDSPVEYEKYPDIMEYLSAVPTTFDETRVLDAKVGEHIAIAKRKNGNWYIGAMTNWDARDLNLDLSFLPANINYIADIYTDAADADKEASKYEHKTITINRESKLNLKLVQGGGAVVYLHIK</sequence>
<dbReference type="GO" id="GO:0030246">
    <property type="term" value="F:carbohydrate binding"/>
    <property type="evidence" value="ECO:0007669"/>
    <property type="project" value="InterPro"/>
</dbReference>
<dbReference type="Pfam" id="PF14509">
    <property type="entry name" value="GH97_C"/>
    <property type="match status" value="1"/>
</dbReference>
<keyword evidence="3 10" id="KW-0378">Hydrolase</keyword>
<dbReference type="AlphaFoldDB" id="A0A4Q5LN50"/>